<dbReference type="SUPFAM" id="SSF52833">
    <property type="entry name" value="Thioredoxin-like"/>
    <property type="match status" value="1"/>
</dbReference>
<dbReference type="AlphaFoldDB" id="A0A2U8W218"/>
<feature type="domain" description="Spermatogenesis-associated protein 20-like TRX" evidence="1">
    <location>
        <begin position="1"/>
        <end position="161"/>
    </location>
</feature>
<sequence>MNRLAQATSPYLQQHRDNPVAWWEWSPQALAEAVRLNRPILLSIGYSACHWCHVMAHESFEDPDVAAVMNALFINIKVDREERPDVDHIYMGALQAMGERGGWPLTMFLTPQAEPFWGGTYFPKEPRLGRPGFVDLLRAVAHTFESQPERIAGNRAALLNGLAGSAGHAPAPAMTAHDLESVGARLAGVFDPRNGGIGGAPKFPNPTVLEFAARHARRADDGMLRELVHLTLERMAKGGMHDHLGGGFARYSTDERWLVPHFEKMLYDNAQLIDLYALMAVETGSPLARSVAEGIVSWLTREMLTPEGAFASSLDADSEGEEGKFYVWDPAEIRAVLSPDDAALFARMYDITDGGNFEGKSIPNRLDAPETDTGTEARLERLRATLLARRELRARPSRDDKVLADWNGLMIAGLVRAGLLLDRPDWVSLAATAFSANVSLLGRDGRLGHAARAGSLVYPGFALDHATMMRAALALFEATGEQTYLEHARRWCDVLLREYRVPETGLLAMTSSKTPEPLITRPQPVQDDAVPNANGVFADALVRLAALTHDETARREAETLLERLSGPTRVSPLAHCSVLNAVDQHLRATSIIVGSEAAELLETARRLAYLDRSVASATAWDRVVADWKNEAALDLGARSALICAGMQCSLPVSDSVALLAAQRDALGSHT</sequence>
<evidence type="ECO:0000259" key="1">
    <source>
        <dbReference type="Pfam" id="PF03190"/>
    </source>
</evidence>
<dbReference type="PANTHER" id="PTHR42899">
    <property type="entry name" value="SPERMATOGENESIS-ASSOCIATED PROTEIN 20"/>
    <property type="match status" value="1"/>
</dbReference>
<evidence type="ECO:0000313" key="2">
    <source>
        <dbReference type="EMBL" id="AWN40119.1"/>
    </source>
</evidence>
<dbReference type="OrthoDB" id="9762614at2"/>
<dbReference type="SUPFAM" id="SSF48208">
    <property type="entry name" value="Six-hairpin glycosidases"/>
    <property type="match status" value="1"/>
</dbReference>
<dbReference type="Proteomes" id="UP000245926">
    <property type="component" value="Chromosome"/>
</dbReference>
<evidence type="ECO:0000313" key="3">
    <source>
        <dbReference type="Proteomes" id="UP000245926"/>
    </source>
</evidence>
<keyword evidence="3" id="KW-1185">Reference proteome</keyword>
<dbReference type="InterPro" id="IPR008928">
    <property type="entry name" value="6-hairpin_glycosidase_sf"/>
</dbReference>
<dbReference type="Pfam" id="PF03190">
    <property type="entry name" value="Thioredox_DsbH"/>
    <property type="match status" value="1"/>
</dbReference>
<proteinExistence type="predicted"/>
<dbReference type="CDD" id="cd02955">
    <property type="entry name" value="SSP411"/>
    <property type="match status" value="1"/>
</dbReference>
<protein>
    <submittedName>
        <fullName evidence="2">Thioredoxin domain-containing protein</fullName>
    </submittedName>
</protein>
<accession>A0A2U8W218</accession>
<gene>
    <name evidence="2" type="ORF">DK389_05655</name>
</gene>
<organism evidence="2 3">
    <name type="scientific">Methylobacterium durans</name>
    <dbReference type="NCBI Taxonomy" id="2202825"/>
    <lineage>
        <taxon>Bacteria</taxon>
        <taxon>Pseudomonadati</taxon>
        <taxon>Pseudomonadota</taxon>
        <taxon>Alphaproteobacteria</taxon>
        <taxon>Hyphomicrobiales</taxon>
        <taxon>Methylobacteriaceae</taxon>
        <taxon>Methylobacterium</taxon>
    </lineage>
</organism>
<dbReference type="Gene3D" id="3.40.30.10">
    <property type="entry name" value="Glutaredoxin"/>
    <property type="match status" value="1"/>
</dbReference>
<dbReference type="RefSeq" id="WP_109887991.1">
    <property type="nucleotide sequence ID" value="NZ_CP029550.1"/>
</dbReference>
<dbReference type="GO" id="GO:0005975">
    <property type="term" value="P:carbohydrate metabolic process"/>
    <property type="evidence" value="ECO:0007669"/>
    <property type="project" value="InterPro"/>
</dbReference>
<name>A0A2U8W218_9HYPH</name>
<dbReference type="PANTHER" id="PTHR42899:SF1">
    <property type="entry name" value="SPERMATOGENESIS-ASSOCIATED PROTEIN 20"/>
    <property type="match status" value="1"/>
</dbReference>
<dbReference type="KEGG" id="mets:DK389_05655"/>
<dbReference type="Gene3D" id="1.50.10.20">
    <property type="match status" value="1"/>
</dbReference>
<dbReference type="InterPro" id="IPR036249">
    <property type="entry name" value="Thioredoxin-like_sf"/>
</dbReference>
<dbReference type="EMBL" id="CP029550">
    <property type="protein sequence ID" value="AWN40119.1"/>
    <property type="molecule type" value="Genomic_DNA"/>
</dbReference>
<reference evidence="3" key="1">
    <citation type="submission" date="2018-05" db="EMBL/GenBank/DDBJ databases">
        <title>Complete Genome Sequence of Methylobacterium sp. 17SD2-17.</title>
        <authorList>
            <person name="Srinivasan S."/>
        </authorList>
    </citation>
    <scope>NUCLEOTIDE SEQUENCE [LARGE SCALE GENOMIC DNA]</scope>
    <source>
        <strain evidence="3">17SD2-17</strain>
    </source>
</reference>
<dbReference type="InterPro" id="IPR024705">
    <property type="entry name" value="Ssp411"/>
</dbReference>
<dbReference type="PIRSF" id="PIRSF006402">
    <property type="entry name" value="UCP006402_thioredoxin"/>
    <property type="match status" value="1"/>
</dbReference>
<dbReference type="InterPro" id="IPR004879">
    <property type="entry name" value="Ssp411-like_TRX"/>
</dbReference>